<name>A0A9P9DJ85_9HYPO</name>
<dbReference type="EMBL" id="JAGMUU010000028">
    <property type="protein sequence ID" value="KAH7120268.1"/>
    <property type="molecule type" value="Genomic_DNA"/>
</dbReference>
<evidence type="ECO:0000313" key="3">
    <source>
        <dbReference type="Proteomes" id="UP000717696"/>
    </source>
</evidence>
<proteinExistence type="predicted"/>
<accession>A0A9P9DJ85</accession>
<dbReference type="Proteomes" id="UP000717696">
    <property type="component" value="Unassembled WGS sequence"/>
</dbReference>
<keyword evidence="3" id="KW-1185">Reference proteome</keyword>
<dbReference type="InterPro" id="IPR016181">
    <property type="entry name" value="Acyl_CoA_acyltransferase"/>
</dbReference>
<comment type="caution">
    <text evidence="2">The sequence shown here is derived from an EMBL/GenBank/DDBJ whole genome shotgun (WGS) entry which is preliminary data.</text>
</comment>
<dbReference type="PROSITE" id="PS51186">
    <property type="entry name" value="GNAT"/>
    <property type="match status" value="1"/>
</dbReference>
<evidence type="ECO:0000259" key="1">
    <source>
        <dbReference type="PROSITE" id="PS51186"/>
    </source>
</evidence>
<dbReference type="GO" id="GO:0016747">
    <property type="term" value="F:acyltransferase activity, transferring groups other than amino-acyl groups"/>
    <property type="evidence" value="ECO:0007669"/>
    <property type="project" value="InterPro"/>
</dbReference>
<dbReference type="SUPFAM" id="SSF55729">
    <property type="entry name" value="Acyl-CoA N-acyltransferases (Nat)"/>
    <property type="match status" value="1"/>
</dbReference>
<reference evidence="2" key="1">
    <citation type="journal article" date="2021" name="Nat. Commun.">
        <title>Genetic determinants of endophytism in the Arabidopsis root mycobiome.</title>
        <authorList>
            <person name="Mesny F."/>
            <person name="Miyauchi S."/>
            <person name="Thiergart T."/>
            <person name="Pickel B."/>
            <person name="Atanasova L."/>
            <person name="Karlsson M."/>
            <person name="Huettel B."/>
            <person name="Barry K.W."/>
            <person name="Haridas S."/>
            <person name="Chen C."/>
            <person name="Bauer D."/>
            <person name="Andreopoulos W."/>
            <person name="Pangilinan J."/>
            <person name="LaButti K."/>
            <person name="Riley R."/>
            <person name="Lipzen A."/>
            <person name="Clum A."/>
            <person name="Drula E."/>
            <person name="Henrissat B."/>
            <person name="Kohler A."/>
            <person name="Grigoriev I.V."/>
            <person name="Martin F.M."/>
            <person name="Hacquard S."/>
        </authorList>
    </citation>
    <scope>NUCLEOTIDE SEQUENCE</scope>
    <source>
        <strain evidence="2">MPI-CAGE-AT-0021</strain>
    </source>
</reference>
<gene>
    <name evidence="2" type="ORF">B0J13DRAFT_457336</name>
</gene>
<protein>
    <recommendedName>
        <fullName evidence="1">N-acetyltransferase domain-containing protein</fullName>
    </recommendedName>
</protein>
<dbReference type="CDD" id="cd04301">
    <property type="entry name" value="NAT_SF"/>
    <property type="match status" value="1"/>
</dbReference>
<dbReference type="AlphaFoldDB" id="A0A9P9DJ85"/>
<dbReference type="OrthoDB" id="2326446at2759"/>
<dbReference type="Pfam" id="PF00583">
    <property type="entry name" value="Acetyltransf_1"/>
    <property type="match status" value="1"/>
</dbReference>
<dbReference type="Gene3D" id="3.40.630.30">
    <property type="match status" value="1"/>
</dbReference>
<feature type="domain" description="N-acetyltransferase" evidence="1">
    <location>
        <begin position="8"/>
        <end position="212"/>
    </location>
</feature>
<evidence type="ECO:0000313" key="2">
    <source>
        <dbReference type="EMBL" id="KAH7120268.1"/>
    </source>
</evidence>
<dbReference type="InterPro" id="IPR000182">
    <property type="entry name" value="GNAT_dom"/>
</dbReference>
<organism evidence="2 3">
    <name type="scientific">Dactylonectria estremocensis</name>
    <dbReference type="NCBI Taxonomy" id="1079267"/>
    <lineage>
        <taxon>Eukaryota</taxon>
        <taxon>Fungi</taxon>
        <taxon>Dikarya</taxon>
        <taxon>Ascomycota</taxon>
        <taxon>Pezizomycotina</taxon>
        <taxon>Sordariomycetes</taxon>
        <taxon>Hypocreomycetidae</taxon>
        <taxon>Hypocreales</taxon>
        <taxon>Nectriaceae</taxon>
        <taxon>Dactylonectria</taxon>
    </lineage>
</organism>
<sequence>MDKAKSICRLEPMDLHDPDEFSELLRQRTLCGWNKDPSKIEQWRDEMANKTKSLFWIVPTHLTGVPPPQRYVGHIALCSISEDLELANPDKSVFTFDTLFILPEHRGGGLGRAAIQALEACAREEPYGSPNCKAMTVKTISRKYREDDECRDIYMRLNSRRGMGPPEKGTSQEDWYARMGYVKWKEEPGYWTTLVDGTKILLDEVSMRKRLD</sequence>